<gene>
    <name evidence="10" type="ORF">Tsubulata_006746</name>
</gene>
<dbReference type="AlphaFoldDB" id="A0A9Q0J762"/>
<keyword evidence="4" id="KW-0813">Transport</keyword>
<dbReference type="FunFam" id="1.25.10.10:FF:000158">
    <property type="entry name" value="ARM repeat superfamily protein"/>
    <property type="match status" value="1"/>
</dbReference>
<dbReference type="Pfam" id="PF25795">
    <property type="entry name" value="TPR_XPO7"/>
    <property type="match status" value="1"/>
</dbReference>
<accession>A0A9Q0J762</accession>
<proteinExistence type="inferred from homology"/>
<evidence type="ECO:0000256" key="4">
    <source>
        <dbReference type="ARBA" id="ARBA00022448"/>
    </source>
</evidence>
<dbReference type="GO" id="GO:0005737">
    <property type="term" value="C:cytoplasm"/>
    <property type="evidence" value="ECO:0007669"/>
    <property type="project" value="UniProtKB-SubCell"/>
</dbReference>
<dbReference type="GO" id="GO:0031267">
    <property type="term" value="F:small GTPase binding"/>
    <property type="evidence" value="ECO:0007669"/>
    <property type="project" value="InterPro"/>
</dbReference>
<comment type="subcellular location">
    <subcellularLocation>
        <location evidence="2">Cytoplasm</location>
    </subcellularLocation>
    <subcellularLocation>
        <location evidence="1">Nucleus</location>
    </subcellularLocation>
</comment>
<keyword evidence="5" id="KW-0963">Cytoplasm</keyword>
<evidence type="ECO:0000256" key="5">
    <source>
        <dbReference type="ARBA" id="ARBA00022490"/>
    </source>
</evidence>
<name>A0A9Q0J762_9ROSI</name>
<comment type="similarity">
    <text evidence="3">Belongs to the exportin family.</text>
</comment>
<evidence type="ECO:0000259" key="8">
    <source>
        <dbReference type="Pfam" id="PF03810"/>
    </source>
</evidence>
<dbReference type="FunFam" id="1.25.10.10:FF:000263">
    <property type="entry name" value="ARM repeat superfamily protein"/>
    <property type="match status" value="1"/>
</dbReference>
<dbReference type="PANTHER" id="PTHR12596">
    <property type="entry name" value="EXPORTIN 4,7-RELATED"/>
    <property type="match status" value="1"/>
</dbReference>
<evidence type="ECO:0000256" key="6">
    <source>
        <dbReference type="ARBA" id="ARBA00022927"/>
    </source>
</evidence>
<evidence type="ECO:0000256" key="2">
    <source>
        <dbReference type="ARBA" id="ARBA00004496"/>
    </source>
</evidence>
<reference evidence="10" key="1">
    <citation type="submission" date="2022-02" db="EMBL/GenBank/DDBJ databases">
        <authorList>
            <person name="Henning P.M."/>
            <person name="McCubbin A.G."/>
            <person name="Shore J.S."/>
        </authorList>
    </citation>
    <scope>NUCLEOTIDE SEQUENCE</scope>
    <source>
        <strain evidence="10">F60SS</strain>
        <tissue evidence="10">Leaves</tissue>
    </source>
</reference>
<sequence>MESLAQLEALCERLYNSQDSAERAHAENTLKCFSVNTDYISQCQYILDNALTPYALMLASSSLLKQVTEHTLAVQLRLDIRTKLHFPLPSSYSLVTGNYLVNYLAKRGPELQGFVVSSLIQLLCRVTKFGWFDDDRFRDLVKESMDFLSQASPDHYAIGLKILNQLVSEMNQANTGLPSTHQRRVACSFRDQSLFQIFQISLTSLRHLKNDVVSRLQELALSLSLKCLSFDFAGTSVDESSEEFGTVQIPSSWKPVLEDPSTLQIFFDYYAITTSPLSKEALECLVRLASVRRSLFTNEAARSKFLAHLMTGTKEILQTGQGLADHDNYHEYCRLLGRFRVNYQLSELVNVEGYSDWIQLVAAFTLKSLQSWQWASSSVYYLLGLWSRLVMSVPYLKGDAPSLLDEFVPKITEGFIASRFNSVQAGFPDDPADNPLDNVDLLQDHLDCFPYLCRFQYEKSGLYIISIMEPILQSYTERARVQTNDKNELAVIEEKLCWIVHIIAAILKIKQSSGCSAESQEVLDAELSARVLQLINVTDSGLHSQRYGELSKQRLDRAILIFFQHFRKSYVGDQAVHSSKQLYTRLSELLGLHDHLQLLNVIVGKIATNLKCYTESEEVINHTLSLFLELASGYMTGKLLLKLDTIKFIVANHTREHFPFLEEYRCSRSRTTFYYTISWLVFMEDSPVKFKSSMEPLLQVFIALEATPDSMFRTDAVKYALIGLMRDLRGIAMATNSRRTYGLLFDWIYPAHMSLLLKGISHWTDTPEVTTPLLKFMAEFVLNKAQRLTFDTSSPNGILLFREVSKLIVAYGTRILALPNAADIYAYKYKGIWICLTILTRALAGNYCNFGVFELYGDRALADAFDIALKMILSIPLADVLAYRKLTRAYFSFLEVLFSGHIAFVLNLDTNTFMHIVGSLESGLKGLDTNISSQCASAVDNLAVFYFNNITMGEAPTSPAAIKLARHIADCPNLFPEILKTLFEIVLFEDCGNQWSLSRPMLSLILISEQIFSDLKAHILGSQPLDQHARLSLCFDKLMADVTRSLDSKNRDKFTQNLTVFRHDFRVK</sequence>
<keyword evidence="7" id="KW-0539">Nucleus</keyword>
<evidence type="ECO:0008006" key="12">
    <source>
        <dbReference type="Google" id="ProtNLM"/>
    </source>
</evidence>
<evidence type="ECO:0000256" key="7">
    <source>
        <dbReference type="ARBA" id="ARBA00023242"/>
    </source>
</evidence>
<dbReference type="InterPro" id="IPR016024">
    <property type="entry name" value="ARM-type_fold"/>
</dbReference>
<dbReference type="InterPro" id="IPR001494">
    <property type="entry name" value="Importin-beta_N"/>
</dbReference>
<feature type="domain" description="Exportin-7/Ran-binding protein 17 TPR repeats" evidence="9">
    <location>
        <begin position="427"/>
        <end position="668"/>
    </location>
</feature>
<protein>
    <recommendedName>
        <fullName evidence="12">Importin N-terminal domain-containing protein</fullName>
    </recommendedName>
</protein>
<dbReference type="Proteomes" id="UP001141552">
    <property type="component" value="Unassembled WGS sequence"/>
</dbReference>
<dbReference type="InterPro" id="IPR057947">
    <property type="entry name" value="TPR_XPO7/RBP17"/>
</dbReference>
<dbReference type="GO" id="GO:0006611">
    <property type="term" value="P:protein export from nucleus"/>
    <property type="evidence" value="ECO:0007669"/>
    <property type="project" value="TreeGrafter"/>
</dbReference>
<evidence type="ECO:0000313" key="11">
    <source>
        <dbReference type="Proteomes" id="UP001141552"/>
    </source>
</evidence>
<dbReference type="InterPro" id="IPR044189">
    <property type="entry name" value="XPO4/7-like"/>
</dbReference>
<feature type="domain" description="Importin N-terminal" evidence="8">
    <location>
        <begin position="26"/>
        <end position="84"/>
    </location>
</feature>
<dbReference type="Pfam" id="PF03810">
    <property type="entry name" value="IBN_N"/>
    <property type="match status" value="1"/>
</dbReference>
<evidence type="ECO:0000313" key="10">
    <source>
        <dbReference type="EMBL" id="KAJ4830130.1"/>
    </source>
</evidence>
<evidence type="ECO:0000259" key="9">
    <source>
        <dbReference type="Pfam" id="PF25795"/>
    </source>
</evidence>
<dbReference type="OrthoDB" id="244158at2759"/>
<evidence type="ECO:0000256" key="3">
    <source>
        <dbReference type="ARBA" id="ARBA00009466"/>
    </source>
</evidence>
<dbReference type="SUPFAM" id="SSF48371">
    <property type="entry name" value="ARM repeat"/>
    <property type="match status" value="1"/>
</dbReference>
<dbReference type="GO" id="GO:0005049">
    <property type="term" value="F:nuclear export signal receptor activity"/>
    <property type="evidence" value="ECO:0007669"/>
    <property type="project" value="InterPro"/>
</dbReference>
<organism evidence="10 11">
    <name type="scientific">Turnera subulata</name>
    <dbReference type="NCBI Taxonomy" id="218843"/>
    <lineage>
        <taxon>Eukaryota</taxon>
        <taxon>Viridiplantae</taxon>
        <taxon>Streptophyta</taxon>
        <taxon>Embryophyta</taxon>
        <taxon>Tracheophyta</taxon>
        <taxon>Spermatophyta</taxon>
        <taxon>Magnoliopsida</taxon>
        <taxon>eudicotyledons</taxon>
        <taxon>Gunneridae</taxon>
        <taxon>Pentapetalae</taxon>
        <taxon>rosids</taxon>
        <taxon>fabids</taxon>
        <taxon>Malpighiales</taxon>
        <taxon>Passifloraceae</taxon>
        <taxon>Turnera</taxon>
    </lineage>
</organism>
<dbReference type="Gene3D" id="1.25.10.10">
    <property type="entry name" value="Leucine-rich Repeat Variant"/>
    <property type="match status" value="2"/>
</dbReference>
<reference evidence="10" key="2">
    <citation type="journal article" date="2023" name="Plants (Basel)">
        <title>Annotation of the Turnera subulata (Passifloraceae) Draft Genome Reveals the S-Locus Evolved after the Divergence of Turneroideae from Passifloroideae in a Stepwise Manner.</title>
        <authorList>
            <person name="Henning P.M."/>
            <person name="Roalson E.H."/>
            <person name="Mir W."/>
            <person name="McCubbin A.G."/>
            <person name="Shore J.S."/>
        </authorList>
    </citation>
    <scope>NUCLEOTIDE SEQUENCE</scope>
    <source>
        <tissue evidence="10">Leaves</tissue>
    </source>
</reference>
<comment type="caution">
    <text evidence="10">The sequence shown here is derived from an EMBL/GenBank/DDBJ whole genome shotgun (WGS) entry which is preliminary data.</text>
</comment>
<dbReference type="InterPro" id="IPR011989">
    <property type="entry name" value="ARM-like"/>
</dbReference>
<dbReference type="GO" id="GO:0005643">
    <property type="term" value="C:nuclear pore"/>
    <property type="evidence" value="ECO:0007669"/>
    <property type="project" value="TreeGrafter"/>
</dbReference>
<keyword evidence="11" id="KW-1185">Reference proteome</keyword>
<dbReference type="EMBL" id="JAKUCV010005725">
    <property type="protein sequence ID" value="KAJ4830130.1"/>
    <property type="molecule type" value="Genomic_DNA"/>
</dbReference>
<evidence type="ECO:0000256" key="1">
    <source>
        <dbReference type="ARBA" id="ARBA00004123"/>
    </source>
</evidence>
<keyword evidence="6" id="KW-0653">Protein transport</keyword>
<dbReference type="PANTHER" id="PTHR12596:SF2">
    <property type="entry name" value="EXPORTIN-7 ISOFORM X1"/>
    <property type="match status" value="1"/>
</dbReference>